<feature type="domain" description="Translation initiation factor 5A C-terminal" evidence="8">
    <location>
        <begin position="113"/>
        <end position="181"/>
    </location>
</feature>
<dbReference type="SMART" id="SM01376">
    <property type="entry name" value="eIF-5a"/>
    <property type="match status" value="1"/>
</dbReference>
<dbReference type="GO" id="GO:0003723">
    <property type="term" value="F:RNA binding"/>
    <property type="evidence" value="ECO:0007669"/>
    <property type="project" value="UniProtKB-KW"/>
</dbReference>
<dbReference type="Pfam" id="PF01287">
    <property type="entry name" value="eIF-5a"/>
    <property type="match status" value="1"/>
</dbReference>
<dbReference type="InterPro" id="IPR012340">
    <property type="entry name" value="NA-bd_OB-fold"/>
</dbReference>
<dbReference type="Gene3D" id="2.30.30.30">
    <property type="match status" value="1"/>
</dbReference>
<comment type="subcellular location">
    <subcellularLocation>
        <location evidence="1">Cytoplasm</location>
    </subcellularLocation>
</comment>
<dbReference type="SUPFAM" id="SSF50249">
    <property type="entry name" value="Nucleic acid-binding proteins"/>
    <property type="match status" value="1"/>
</dbReference>
<dbReference type="Gene3D" id="2.40.50.140">
    <property type="entry name" value="Nucleic acid-binding proteins"/>
    <property type="match status" value="1"/>
</dbReference>
<dbReference type="InterPro" id="IPR019769">
    <property type="entry name" value="Trans_elong_IF5A_hypusine_site"/>
</dbReference>
<dbReference type="InterPro" id="IPR008991">
    <property type="entry name" value="Translation_prot_SH3-like_sf"/>
</dbReference>
<evidence type="ECO:0000256" key="5">
    <source>
        <dbReference type="ARBA" id="ARBA00022884"/>
    </source>
</evidence>
<dbReference type="GO" id="GO:0003746">
    <property type="term" value="F:translation elongation factor activity"/>
    <property type="evidence" value="ECO:0007669"/>
    <property type="project" value="UniProtKB-KW"/>
</dbReference>
<dbReference type="FunFam" id="2.30.30.30:FF:000007">
    <property type="entry name" value="Eukaryotic translation initiation factor 5A"/>
    <property type="match status" value="1"/>
</dbReference>
<dbReference type="PANTHER" id="PTHR11673">
    <property type="entry name" value="TRANSLATION INITIATION FACTOR 5A FAMILY MEMBER"/>
    <property type="match status" value="1"/>
</dbReference>
<evidence type="ECO:0000256" key="6">
    <source>
        <dbReference type="ARBA" id="ARBA00022917"/>
    </source>
</evidence>
<dbReference type="InterPro" id="IPR014722">
    <property type="entry name" value="Rib_uL2_dom2"/>
</dbReference>
<accession>A0A814UAX5</accession>
<gene>
    <name evidence="9" type="ORF">EDS130_LOCUS23767</name>
</gene>
<dbReference type="Pfam" id="PF21485">
    <property type="entry name" value="IF5A-like_N"/>
    <property type="match status" value="1"/>
</dbReference>
<keyword evidence="3" id="KW-0963">Cytoplasm</keyword>
<keyword evidence="4" id="KW-0251">Elongation factor</keyword>
<dbReference type="PIRSF" id="PIRSF003025">
    <property type="entry name" value="eIF5A"/>
    <property type="match status" value="1"/>
</dbReference>
<dbReference type="SUPFAM" id="SSF50104">
    <property type="entry name" value="Translation proteins SH3-like domain"/>
    <property type="match status" value="1"/>
</dbReference>
<evidence type="ECO:0000256" key="1">
    <source>
        <dbReference type="ARBA" id="ARBA00004496"/>
    </source>
</evidence>
<dbReference type="GO" id="GO:0045905">
    <property type="term" value="P:positive regulation of translational termination"/>
    <property type="evidence" value="ECO:0007669"/>
    <property type="project" value="InterPro"/>
</dbReference>
<keyword evidence="5" id="KW-0694">RNA-binding</keyword>
<dbReference type="InterPro" id="IPR020189">
    <property type="entry name" value="IF5A_C"/>
</dbReference>
<dbReference type="GO" id="GO:0043022">
    <property type="term" value="F:ribosome binding"/>
    <property type="evidence" value="ECO:0007669"/>
    <property type="project" value="InterPro"/>
</dbReference>
<dbReference type="GO" id="GO:0045901">
    <property type="term" value="P:positive regulation of translational elongation"/>
    <property type="evidence" value="ECO:0007669"/>
    <property type="project" value="InterPro"/>
</dbReference>
<comment type="similarity">
    <text evidence="2">Belongs to the eIF-5A family.</text>
</comment>
<sequence length="188" mass="21009">MRNTLHHHLILVYFYRINIDMAENAANAMDDHGDDDFQTGDAGASSTYPQQCSALRKNGYVMLKSRPCKIMEMSTSKTGKHGHAKVHLIGIDIFTGKRYEDICPSTHNMDVPNVKRVEYSVIDIDNDGYVSLMDDSSDTRSDIKLPEGDLGQEIRTKFENGDGVKVTVLQALGEEAIITCKLENDPKK</sequence>
<organism evidence="9 10">
    <name type="scientific">Adineta ricciae</name>
    <name type="common">Rotifer</name>
    <dbReference type="NCBI Taxonomy" id="249248"/>
    <lineage>
        <taxon>Eukaryota</taxon>
        <taxon>Metazoa</taxon>
        <taxon>Spiralia</taxon>
        <taxon>Gnathifera</taxon>
        <taxon>Rotifera</taxon>
        <taxon>Eurotatoria</taxon>
        <taxon>Bdelloidea</taxon>
        <taxon>Adinetida</taxon>
        <taxon>Adinetidae</taxon>
        <taxon>Adineta</taxon>
    </lineage>
</organism>
<dbReference type="CDD" id="cd04468">
    <property type="entry name" value="S1_eIF5A"/>
    <property type="match status" value="1"/>
</dbReference>
<dbReference type="FunFam" id="2.40.50.140:FF:000034">
    <property type="entry name" value="Eukaryotic translation initiation factor 5A"/>
    <property type="match status" value="1"/>
</dbReference>
<evidence type="ECO:0000256" key="3">
    <source>
        <dbReference type="ARBA" id="ARBA00022490"/>
    </source>
</evidence>
<keyword evidence="6" id="KW-0648">Protein biosynthesis</keyword>
<evidence type="ECO:0000313" key="10">
    <source>
        <dbReference type="Proteomes" id="UP000663852"/>
    </source>
</evidence>
<dbReference type="NCBIfam" id="TIGR00037">
    <property type="entry name" value="eIF_5A"/>
    <property type="match status" value="1"/>
</dbReference>
<proteinExistence type="inferred from homology"/>
<dbReference type="EMBL" id="CAJNOJ010000131">
    <property type="protein sequence ID" value="CAF1172444.1"/>
    <property type="molecule type" value="Genomic_DNA"/>
</dbReference>
<evidence type="ECO:0000256" key="7">
    <source>
        <dbReference type="ARBA" id="ARBA00023071"/>
    </source>
</evidence>
<dbReference type="Proteomes" id="UP000663852">
    <property type="component" value="Unassembled WGS sequence"/>
</dbReference>
<dbReference type="AlphaFoldDB" id="A0A814UAX5"/>
<evidence type="ECO:0000256" key="4">
    <source>
        <dbReference type="ARBA" id="ARBA00022768"/>
    </source>
</evidence>
<dbReference type="PROSITE" id="PS00302">
    <property type="entry name" value="IF5A_HYPUSINE"/>
    <property type="match status" value="1"/>
</dbReference>
<dbReference type="OrthoDB" id="9975114at2759"/>
<reference evidence="9" key="1">
    <citation type="submission" date="2021-02" db="EMBL/GenBank/DDBJ databases">
        <authorList>
            <person name="Nowell W R."/>
        </authorList>
    </citation>
    <scope>NUCLEOTIDE SEQUENCE</scope>
</reference>
<evidence type="ECO:0000256" key="2">
    <source>
        <dbReference type="ARBA" id="ARBA00006016"/>
    </source>
</evidence>
<dbReference type="InterPro" id="IPR048670">
    <property type="entry name" value="IF5A-like_N"/>
</dbReference>
<keyword evidence="7" id="KW-0385">Hypusine</keyword>
<comment type="caution">
    <text evidence="9">The sequence shown here is derived from an EMBL/GenBank/DDBJ whole genome shotgun (WGS) entry which is preliminary data.</text>
</comment>
<dbReference type="GO" id="GO:0005737">
    <property type="term" value="C:cytoplasm"/>
    <property type="evidence" value="ECO:0007669"/>
    <property type="project" value="UniProtKB-SubCell"/>
</dbReference>
<name>A0A814UAX5_ADIRI</name>
<dbReference type="InterPro" id="IPR001884">
    <property type="entry name" value="IF5A-like"/>
</dbReference>
<evidence type="ECO:0000259" key="8">
    <source>
        <dbReference type="SMART" id="SM01376"/>
    </source>
</evidence>
<protein>
    <recommendedName>
        <fullName evidence="8">Translation initiation factor 5A C-terminal domain-containing protein</fullName>
    </recommendedName>
</protein>
<evidence type="ECO:0000313" key="9">
    <source>
        <dbReference type="EMBL" id="CAF1172444.1"/>
    </source>
</evidence>